<evidence type="ECO:0000313" key="7">
    <source>
        <dbReference type="Proteomes" id="UP000541444"/>
    </source>
</evidence>
<keyword evidence="3" id="KW-0659">Purine metabolism</keyword>
<dbReference type="PROSITE" id="PS00366">
    <property type="entry name" value="URICASE"/>
    <property type="match status" value="1"/>
</dbReference>
<dbReference type="InterPro" id="IPR002042">
    <property type="entry name" value="Uricase"/>
</dbReference>
<sequence length="586" mass="66275">MLHAFWLFAPVTGCRGFKLEAGKRTTEVIVKKSGTLQVTSGIEELALLKTTKSGFEGFIRDKYTALPETRERVLATEVNVSWRYPFDSLPSIPVKKLYFTESYSAVKKVLVDTFFGPPREGVYSPSVQTTLYQMAQAVLGRFPDITSIHLKMPNLHFLPVNLPSKDNASIVKVLLISYSVQVMSCQNVNYCVKGGGYSSEAWSYITALHQNMKNYYFRLGIEQHGDLESLEFWEGMPKEIRDLGVELYNTECRMNETIVVCHSEPGAWFPPLFQTLPCPPTGYEDPLFVIGRTMFETDRVNAEHVRRCNQMGSVWVPTDFHVSTFIESGVIPSKVVKVVQSVDVKFFDPSKYKALNISTMGKLVLSMKDVRNGEEFIFLSIFKWENRKGWDVLLKSYLREFSKSDGVALYLLTNAYHSDSNFGSRILDFVVDSSLKEPVNGWAPVYVIGSHIAQVDLPRLYMAADAFVLPSRGEGWGRPLVEAMSMSLPVIATNWSGPTEYLTQENSYPLPVDEMSEVTEGPFKGHRWADPSVDKLRGLMRHVMRNPKEAKERGMKAREDMVRRFSPEVVAGIVIEHILNSVNVTN</sequence>
<proteinExistence type="predicted"/>
<dbReference type="SUPFAM" id="SSF53756">
    <property type="entry name" value="UDP-Glycosyltransferase/glycogen phosphorylase"/>
    <property type="match status" value="1"/>
</dbReference>
<dbReference type="GO" id="GO:0006144">
    <property type="term" value="P:purine nucleobase metabolic process"/>
    <property type="evidence" value="ECO:0007669"/>
    <property type="project" value="UniProtKB-KW"/>
</dbReference>
<comment type="pathway">
    <text evidence="1">Purine metabolism; urate degradation; (S)-allantoin from urate: step 1/3.</text>
</comment>
<organism evidence="6 7">
    <name type="scientific">Kingdonia uniflora</name>
    <dbReference type="NCBI Taxonomy" id="39325"/>
    <lineage>
        <taxon>Eukaryota</taxon>
        <taxon>Viridiplantae</taxon>
        <taxon>Streptophyta</taxon>
        <taxon>Embryophyta</taxon>
        <taxon>Tracheophyta</taxon>
        <taxon>Spermatophyta</taxon>
        <taxon>Magnoliopsida</taxon>
        <taxon>Ranunculales</taxon>
        <taxon>Circaeasteraceae</taxon>
        <taxon>Kingdonia</taxon>
    </lineage>
</organism>
<name>A0A7J7NQS0_9MAGN</name>
<dbReference type="Pfam" id="PF01014">
    <property type="entry name" value="Uricase"/>
    <property type="match status" value="1"/>
</dbReference>
<dbReference type="EC" id="1.7.3.3" evidence="2"/>
<dbReference type="PANTHER" id="PTHR46656:SF3">
    <property type="entry name" value="PUTATIVE-RELATED"/>
    <property type="match status" value="1"/>
</dbReference>
<dbReference type="InterPro" id="IPR019842">
    <property type="entry name" value="Uricase_CS"/>
</dbReference>
<evidence type="ECO:0000256" key="4">
    <source>
        <dbReference type="ARBA" id="ARBA00023002"/>
    </source>
</evidence>
<evidence type="ECO:0000256" key="5">
    <source>
        <dbReference type="SAM" id="SignalP"/>
    </source>
</evidence>
<dbReference type="OrthoDB" id="2193793at2759"/>
<evidence type="ECO:0000256" key="3">
    <source>
        <dbReference type="ARBA" id="ARBA00022631"/>
    </source>
</evidence>
<dbReference type="Gene3D" id="3.40.50.2000">
    <property type="entry name" value="Glycogen Phosphorylase B"/>
    <property type="match status" value="1"/>
</dbReference>
<evidence type="ECO:0000256" key="1">
    <source>
        <dbReference type="ARBA" id="ARBA00004831"/>
    </source>
</evidence>
<feature type="chain" id="PRO_5029829632" description="factor independent urate hydroxylase" evidence="5">
    <location>
        <begin position="17"/>
        <end position="586"/>
    </location>
</feature>
<dbReference type="PANTHER" id="PTHR46656">
    <property type="entry name" value="PUTATIVE-RELATED"/>
    <property type="match status" value="1"/>
</dbReference>
<gene>
    <name evidence="6" type="ORF">GIB67_013742</name>
</gene>
<dbReference type="EMBL" id="JACGCM010000669">
    <property type="protein sequence ID" value="KAF6169312.1"/>
    <property type="molecule type" value="Genomic_DNA"/>
</dbReference>
<comment type="caution">
    <text evidence="6">The sequence shown here is derived from an EMBL/GenBank/DDBJ whole genome shotgun (WGS) entry which is preliminary data.</text>
</comment>
<dbReference type="Proteomes" id="UP000541444">
    <property type="component" value="Unassembled WGS sequence"/>
</dbReference>
<evidence type="ECO:0000256" key="2">
    <source>
        <dbReference type="ARBA" id="ARBA00012598"/>
    </source>
</evidence>
<dbReference type="GO" id="GO:0004846">
    <property type="term" value="F:urate oxidase activity"/>
    <property type="evidence" value="ECO:0007669"/>
    <property type="project" value="UniProtKB-EC"/>
</dbReference>
<dbReference type="Pfam" id="PF13692">
    <property type="entry name" value="Glyco_trans_1_4"/>
    <property type="match status" value="1"/>
</dbReference>
<dbReference type="PRINTS" id="PR00093">
    <property type="entry name" value="URICASE"/>
</dbReference>
<keyword evidence="5" id="KW-0732">Signal</keyword>
<dbReference type="Gene3D" id="3.10.270.10">
    <property type="entry name" value="Urate Oxidase"/>
    <property type="match status" value="1"/>
</dbReference>
<protein>
    <recommendedName>
        <fullName evidence="2">factor independent urate hydroxylase</fullName>
        <ecNumber evidence="2">1.7.3.3</ecNumber>
    </recommendedName>
</protein>
<feature type="signal peptide" evidence="5">
    <location>
        <begin position="1"/>
        <end position="16"/>
    </location>
</feature>
<dbReference type="GO" id="GO:0019628">
    <property type="term" value="P:urate catabolic process"/>
    <property type="evidence" value="ECO:0007669"/>
    <property type="project" value="UniProtKB-UniPathway"/>
</dbReference>
<dbReference type="SUPFAM" id="SSF55620">
    <property type="entry name" value="Tetrahydrobiopterin biosynthesis enzymes-like"/>
    <property type="match status" value="1"/>
</dbReference>
<dbReference type="AlphaFoldDB" id="A0A7J7NQS0"/>
<keyword evidence="7" id="KW-1185">Reference proteome</keyword>
<reference evidence="6 7" key="1">
    <citation type="journal article" date="2020" name="IScience">
        <title>Genome Sequencing of the Endangered Kingdonia uniflora (Circaeasteraceae, Ranunculales) Reveals Potential Mechanisms of Evolutionary Specialization.</title>
        <authorList>
            <person name="Sun Y."/>
            <person name="Deng T."/>
            <person name="Zhang A."/>
            <person name="Moore M.J."/>
            <person name="Landis J.B."/>
            <person name="Lin N."/>
            <person name="Zhang H."/>
            <person name="Zhang X."/>
            <person name="Huang J."/>
            <person name="Zhang X."/>
            <person name="Sun H."/>
            <person name="Wang H."/>
        </authorList>
    </citation>
    <scope>NUCLEOTIDE SEQUENCE [LARGE SCALE GENOMIC DNA]</scope>
    <source>
        <strain evidence="6">TB1705</strain>
        <tissue evidence="6">Leaf</tissue>
    </source>
</reference>
<accession>A0A7J7NQS0</accession>
<evidence type="ECO:0000313" key="6">
    <source>
        <dbReference type="EMBL" id="KAF6169312.1"/>
    </source>
</evidence>
<dbReference type="UniPathway" id="UPA00394">
    <property type="reaction ID" value="UER00650"/>
</dbReference>
<keyword evidence="4" id="KW-0560">Oxidoreductase</keyword>